<evidence type="ECO:0000313" key="2">
    <source>
        <dbReference type="EMBL" id="OHU22865.1"/>
    </source>
</evidence>
<gene>
    <name evidence="2" type="ORF">BKG76_16560</name>
</gene>
<dbReference type="STRING" id="948102.BKG76_16560"/>
<name>A0A1S1LC42_9MYCO</name>
<dbReference type="SUPFAM" id="SSF55486">
    <property type="entry name" value="Metalloproteases ('zincins'), catalytic domain"/>
    <property type="match status" value="1"/>
</dbReference>
<reference evidence="2 3" key="1">
    <citation type="submission" date="2016-10" db="EMBL/GenBank/DDBJ databases">
        <title>Evaluation of Human, Veterinary and Environmental Mycobacterium chelonae Isolates by Core Genome Phylogenomic Analysis, Targeted Gene Comparison, and Anti-microbial Susceptibility Patterns: A Tale of Mistaken Identities.</title>
        <authorList>
            <person name="Fogelson S.B."/>
            <person name="Camus A.C."/>
            <person name="Lorenz W."/>
            <person name="Vasireddy R."/>
            <person name="Vasireddy S."/>
            <person name="Smith T."/>
            <person name="Brown-Elliott B.A."/>
            <person name="Wallace R.J.Jr."/>
            <person name="Hasan N.A."/>
            <person name="Reischl U."/>
            <person name="Sanchez S."/>
        </authorList>
    </citation>
    <scope>NUCLEOTIDE SEQUENCE [LARGE SCALE GENOMIC DNA]</scope>
    <source>
        <strain evidence="2 3">1559</strain>
    </source>
</reference>
<feature type="signal peptide" evidence="1">
    <location>
        <begin position="1"/>
        <end position="28"/>
    </location>
</feature>
<sequence>MLIRGFRTAPAVVAVAILLASCSGTTVAGEAISPVFDPNKAGGLVVTEGPSGMRTGAASPSGTVDNTDHGAMDKLALLSVNDLQEFWKKEFSFKEGSFEAITNLVSYDSNDPSSPNLCGSATYGEPNAFYCHRNRMMAWDRGAFLPAGQKYFGDISVPGVIAHEYGHAIQRMAHLVGLFTPTIVSEQQADCFAGTYMRWVAEGSSPRFALSTGDGLNHVLAGLIVIRDPVYTPKDSDMLKNGHGTGLDRVTAFQMGFTSGAQACAAIDYDNVKERRGDLPMSLQVGESGGPQGAEASIDKDTIKTLAEFLATTFKLEKEPSISYDTSLTCSSATATPPASYCPSTNTITIDLDKLKEMGSAANESKHVLVQGDNTAFSIVMSRYMLSLQHQKAGYDLDSTAAAMRTACLTGVAQRKMAEPVKLPSGNSLLLAAGDLDEAIAGLLTNGLVASDVNGKAVPAGFTRILAFRAGLLGDTNQCLSRFKTV</sequence>
<dbReference type="InterPro" id="IPR007343">
    <property type="entry name" value="Uncharacterised_pept_Zn_put"/>
</dbReference>
<accession>A0A1S1LC42</accession>
<dbReference type="OrthoDB" id="5168289at2"/>
<evidence type="ECO:0000256" key="1">
    <source>
        <dbReference type="SAM" id="SignalP"/>
    </source>
</evidence>
<comment type="caution">
    <text evidence="2">The sequence shown here is derived from an EMBL/GenBank/DDBJ whole genome shotgun (WGS) entry which is preliminary data.</text>
</comment>
<proteinExistence type="predicted"/>
<dbReference type="AlphaFoldDB" id="A0A1S1LC42"/>
<dbReference type="PROSITE" id="PS51257">
    <property type="entry name" value="PROKAR_LIPOPROTEIN"/>
    <property type="match status" value="1"/>
</dbReference>
<dbReference type="EMBL" id="MLIK01000019">
    <property type="protein sequence ID" value="OHU22865.1"/>
    <property type="molecule type" value="Genomic_DNA"/>
</dbReference>
<protein>
    <submittedName>
        <fullName evidence="2">Peptidase</fullName>
    </submittedName>
</protein>
<dbReference type="Proteomes" id="UP000179616">
    <property type="component" value="Unassembled WGS sequence"/>
</dbReference>
<feature type="chain" id="PRO_5038902081" evidence="1">
    <location>
        <begin position="29"/>
        <end position="486"/>
    </location>
</feature>
<dbReference type="Pfam" id="PF04228">
    <property type="entry name" value="Zn_peptidase"/>
    <property type="match status" value="1"/>
</dbReference>
<keyword evidence="1" id="KW-0732">Signal</keyword>
<evidence type="ECO:0000313" key="3">
    <source>
        <dbReference type="Proteomes" id="UP000179616"/>
    </source>
</evidence>
<organism evidence="2 3">
    <name type="scientific">Mycobacteroides franklinii</name>
    <dbReference type="NCBI Taxonomy" id="948102"/>
    <lineage>
        <taxon>Bacteria</taxon>
        <taxon>Bacillati</taxon>
        <taxon>Actinomycetota</taxon>
        <taxon>Actinomycetes</taxon>
        <taxon>Mycobacteriales</taxon>
        <taxon>Mycobacteriaceae</taxon>
        <taxon>Mycobacteroides</taxon>
    </lineage>
</organism>